<keyword evidence="2" id="KW-1185">Reference proteome</keyword>
<sequence>MKVRVASFFKTTLRLDLWTPWTGQIKLEVYDPYRFKFAILEHKDGNIIKTDFDTIEQAEHFCNEMQYEIFRGEEI</sequence>
<dbReference type="Proteomes" id="UP000006329">
    <property type="component" value="Unassembled WGS sequence"/>
</dbReference>
<reference evidence="1" key="1">
    <citation type="submission" date="2012-10" db="EMBL/GenBank/DDBJ databases">
        <authorList>
            <person name="Harkins D.M."/>
            <person name="Durkin A.S."/>
            <person name="Brinkac L.M."/>
            <person name="Haft D.H."/>
            <person name="Selengut J.D."/>
            <person name="Sanka R."/>
            <person name="DePew J."/>
            <person name="Purushe J."/>
            <person name="Matthias M.A."/>
            <person name="Vinetz J.M."/>
            <person name="Sutton G.G."/>
            <person name="Nierman W.C."/>
            <person name="Fouts D.E."/>
        </authorList>
    </citation>
    <scope>NUCLEOTIDE SEQUENCE [LARGE SCALE GENOMIC DNA]</scope>
    <source>
        <strain evidence="1">MOR084</strain>
    </source>
</reference>
<dbReference type="RefSeq" id="WP_004484364.1">
    <property type="nucleotide sequence ID" value="NZ_AHON02000013.1"/>
</dbReference>
<dbReference type="AlphaFoldDB" id="A0A0E2BKC3"/>
<name>A0A0E2BKC3_9LEPT</name>
<organism evidence="1 2">
    <name type="scientific">Leptospira santarosai str. MOR084</name>
    <dbReference type="NCBI Taxonomy" id="1049984"/>
    <lineage>
        <taxon>Bacteria</taxon>
        <taxon>Pseudomonadati</taxon>
        <taxon>Spirochaetota</taxon>
        <taxon>Spirochaetia</taxon>
        <taxon>Leptospirales</taxon>
        <taxon>Leptospiraceae</taxon>
        <taxon>Leptospira</taxon>
    </lineage>
</organism>
<dbReference type="EMBL" id="AHON02000013">
    <property type="protein sequence ID" value="EKO35704.1"/>
    <property type="molecule type" value="Genomic_DNA"/>
</dbReference>
<proteinExistence type="predicted"/>
<accession>A0A0E2BKC3</accession>
<gene>
    <name evidence="1" type="ORF">LEP1GSC179_1207</name>
</gene>
<evidence type="ECO:0000313" key="2">
    <source>
        <dbReference type="Proteomes" id="UP000006329"/>
    </source>
</evidence>
<evidence type="ECO:0000313" key="1">
    <source>
        <dbReference type="EMBL" id="EKO35704.1"/>
    </source>
</evidence>
<comment type="caution">
    <text evidence="1">The sequence shown here is derived from an EMBL/GenBank/DDBJ whole genome shotgun (WGS) entry which is preliminary data.</text>
</comment>
<protein>
    <submittedName>
        <fullName evidence="1">Uncharacterized protein</fullName>
    </submittedName>
</protein>